<evidence type="ECO:0000256" key="2">
    <source>
        <dbReference type="ARBA" id="ARBA00012135"/>
    </source>
</evidence>
<accession>Q8D2N6</accession>
<evidence type="ECO:0000313" key="9">
    <source>
        <dbReference type="Proteomes" id="UP000000562"/>
    </source>
</evidence>
<evidence type="ECO:0000256" key="3">
    <source>
        <dbReference type="ARBA" id="ARBA00022679"/>
    </source>
</evidence>
<keyword evidence="5" id="KW-0418">Kinase</keyword>
<evidence type="ECO:0000256" key="1">
    <source>
        <dbReference type="ARBA" id="ARBA00004948"/>
    </source>
</evidence>
<dbReference type="GO" id="GO:0008902">
    <property type="term" value="F:hydroxymethylpyrimidine kinase activity"/>
    <property type="evidence" value="ECO:0007669"/>
    <property type="project" value="UniProtKB-EC"/>
</dbReference>
<dbReference type="UniPathway" id="UPA00060">
    <property type="reaction ID" value="UER00138"/>
</dbReference>
<dbReference type="InterPro" id="IPR004399">
    <property type="entry name" value="HMP/HMP-P_kinase_dom"/>
</dbReference>
<sequence length="272" mass="30397">MKKIYKILSIAGTDPTCGAGIQCDLKTFSALGAYGLTVITSLVSQNTKGVQSIYKLPINVIKSQINSVFSDVKIDSIKIGMLYDSAIIETIYKEIKKYYIPWIILDPVMSSKDGSCLLKKRSINKIKKLLFPISSIVTPNLKESSLILNCSIAKNESQLKEQGKAILEYGCNMVLMKGGHLKNNKESSDWLISKNKEIKFKGVRINTKNTHGTGCSLSSAIAALMPKFCNWEETIKKSKSWLEMSIYKSNKLNIGKGIGPIHHFYNLWKNIY</sequence>
<keyword evidence="9" id="KW-1185">Reference proteome</keyword>
<dbReference type="CDD" id="cd01169">
    <property type="entry name" value="HMPP_kinase"/>
    <property type="match status" value="1"/>
</dbReference>
<evidence type="ECO:0000259" key="7">
    <source>
        <dbReference type="Pfam" id="PF08543"/>
    </source>
</evidence>
<organism evidence="8 9">
    <name type="scientific">Wigglesworthia glossinidia brevipalpis</name>
    <dbReference type="NCBI Taxonomy" id="36870"/>
    <lineage>
        <taxon>Bacteria</taxon>
        <taxon>Pseudomonadati</taxon>
        <taxon>Pseudomonadota</taxon>
        <taxon>Gammaproteobacteria</taxon>
        <taxon>Enterobacterales</taxon>
        <taxon>Erwiniaceae</taxon>
        <taxon>Wigglesworthia</taxon>
    </lineage>
</organism>
<feature type="domain" description="Pyridoxamine kinase/Phosphomethylpyrimidine kinase" evidence="7">
    <location>
        <begin position="14"/>
        <end position="262"/>
    </location>
</feature>
<dbReference type="Pfam" id="PF08543">
    <property type="entry name" value="Phos_pyr_kin"/>
    <property type="match status" value="1"/>
</dbReference>
<dbReference type="STRING" id="36870.gene:10368817"/>
<dbReference type="HOGENOM" id="CLU_020520_0_1_6"/>
<protein>
    <recommendedName>
        <fullName evidence="2">hydroxymethylpyrimidine kinase</fullName>
        <ecNumber evidence="2">2.7.1.49</ecNumber>
    </recommendedName>
</protein>
<dbReference type="GO" id="GO:0009229">
    <property type="term" value="P:thiamine diphosphate biosynthetic process"/>
    <property type="evidence" value="ECO:0007669"/>
    <property type="project" value="UniProtKB-UniPathway"/>
</dbReference>
<reference evidence="8 9" key="1">
    <citation type="journal article" date="2002" name="Nat. Genet.">
        <title>Genome sequence of the endocellular obligate symbiont of tsetse flies, Wigglesworthia glossinidia.</title>
        <authorList>
            <person name="Akman L."/>
            <person name="Yamashita A."/>
            <person name="Watanabe H."/>
            <person name="Oshima K."/>
            <person name="Shiba T."/>
            <person name="Hattori M."/>
            <person name="Aksoy S."/>
        </authorList>
    </citation>
    <scope>NUCLEOTIDE SEQUENCE [LARGE SCALE GENOMIC DNA]</scope>
</reference>
<dbReference type="FunFam" id="3.40.1190.20:FF:000003">
    <property type="entry name" value="Phosphomethylpyrimidine kinase ThiD"/>
    <property type="match status" value="1"/>
</dbReference>
<keyword evidence="3" id="KW-0808">Transferase</keyword>
<dbReference type="SUPFAM" id="SSF53613">
    <property type="entry name" value="Ribokinase-like"/>
    <property type="match status" value="1"/>
</dbReference>
<gene>
    <name evidence="8" type="primary">thiD</name>
</gene>
<dbReference type="Gene3D" id="3.40.1190.20">
    <property type="match status" value="1"/>
</dbReference>
<dbReference type="GO" id="GO:0005829">
    <property type="term" value="C:cytosol"/>
    <property type="evidence" value="ECO:0007669"/>
    <property type="project" value="TreeGrafter"/>
</dbReference>
<dbReference type="GO" id="GO:0005524">
    <property type="term" value="F:ATP binding"/>
    <property type="evidence" value="ECO:0007669"/>
    <property type="project" value="UniProtKB-KW"/>
</dbReference>
<dbReference type="GO" id="GO:0009228">
    <property type="term" value="P:thiamine biosynthetic process"/>
    <property type="evidence" value="ECO:0007669"/>
    <property type="project" value="InterPro"/>
</dbReference>
<dbReference type="GO" id="GO:0008972">
    <property type="term" value="F:phosphomethylpyrimidine kinase activity"/>
    <property type="evidence" value="ECO:0007669"/>
    <property type="project" value="InterPro"/>
</dbReference>
<dbReference type="Proteomes" id="UP000000562">
    <property type="component" value="Chromosome"/>
</dbReference>
<evidence type="ECO:0000313" key="8">
    <source>
        <dbReference type="EMBL" id="BAC24464.1"/>
    </source>
</evidence>
<dbReference type="PANTHER" id="PTHR20858:SF17">
    <property type="entry name" value="HYDROXYMETHYLPYRIMIDINE_PHOSPHOMETHYLPYRIMIDINE KINASE THI20-RELATED"/>
    <property type="match status" value="1"/>
</dbReference>
<dbReference type="PANTHER" id="PTHR20858">
    <property type="entry name" value="PHOSPHOMETHYLPYRIMIDINE KINASE"/>
    <property type="match status" value="1"/>
</dbReference>
<dbReference type="OrthoDB" id="9810880at2"/>
<evidence type="ECO:0000256" key="6">
    <source>
        <dbReference type="ARBA" id="ARBA00022840"/>
    </source>
</evidence>
<keyword evidence="4" id="KW-0547">Nucleotide-binding</keyword>
<name>Q8D2N6_WIGBR</name>
<dbReference type="InterPro" id="IPR029056">
    <property type="entry name" value="Ribokinase-like"/>
</dbReference>
<dbReference type="NCBIfam" id="TIGR00097">
    <property type="entry name" value="HMP-P_kinase"/>
    <property type="match status" value="1"/>
</dbReference>
<dbReference type="KEGG" id="wbr:thiD"/>
<dbReference type="EMBL" id="BA000021">
    <property type="protein sequence ID" value="BAC24464.1"/>
    <property type="molecule type" value="Genomic_DNA"/>
</dbReference>
<proteinExistence type="predicted"/>
<evidence type="ECO:0000256" key="5">
    <source>
        <dbReference type="ARBA" id="ARBA00022777"/>
    </source>
</evidence>
<keyword evidence="6" id="KW-0067">ATP-binding</keyword>
<comment type="pathway">
    <text evidence="1">Cofactor biosynthesis; thiamine diphosphate biosynthesis.</text>
</comment>
<dbReference type="eggNOG" id="COG0351">
    <property type="taxonomic scope" value="Bacteria"/>
</dbReference>
<dbReference type="EC" id="2.7.1.49" evidence="2"/>
<evidence type="ECO:0000256" key="4">
    <source>
        <dbReference type="ARBA" id="ARBA00022741"/>
    </source>
</evidence>
<dbReference type="AlphaFoldDB" id="Q8D2N6"/>
<dbReference type="InterPro" id="IPR013749">
    <property type="entry name" value="PM/HMP-P_kinase-1"/>
</dbReference>